<evidence type="ECO:0000313" key="7">
    <source>
        <dbReference type="EMBL" id="OZI31451.1"/>
    </source>
</evidence>
<dbReference type="GO" id="GO:0051287">
    <property type="term" value="F:NAD binding"/>
    <property type="evidence" value="ECO:0007669"/>
    <property type="project" value="InterPro"/>
</dbReference>
<keyword evidence="8" id="KW-1185">Reference proteome</keyword>
<sequence length="333" mass="34998">MTTILLTHSPLARENYYGDAALQALRGLGEVRLNPGADPTDPADLVRLARGCRIIVSSRAAAAPAQVFEALPDLVAFCRVAVDIRNIDVDAASRHGVLVTHATPGFGASVSEWIVGVMIDAARGISRSAAAYWRGEAPAIVMGRELRGATLGIIGHGHIGGYLAPLARALGMRVTVSDPAPAQDPGDLPRLPLEQLLAESDYVVCLAPANAHTANLIDAAALRRMKRGAFFINASRGELVDEDALRLALDEGWIAGCAMDVGRAQDQMPTPALAGHPRVIATPHIGGLTPAASAHQAMDSVNQVRAILRGEAPPQAVNLDSATRLRSLAEESR</sequence>
<dbReference type="Proteomes" id="UP000216020">
    <property type="component" value="Unassembled WGS sequence"/>
</dbReference>
<protein>
    <submittedName>
        <fullName evidence="7">Hydroxyacid dehydrogenase</fullName>
    </submittedName>
</protein>
<dbReference type="InterPro" id="IPR029753">
    <property type="entry name" value="D-isomer_DH_CS"/>
</dbReference>
<evidence type="ECO:0000256" key="1">
    <source>
        <dbReference type="ARBA" id="ARBA00005854"/>
    </source>
</evidence>
<dbReference type="InterPro" id="IPR006140">
    <property type="entry name" value="D-isomer_DH_NAD-bd"/>
</dbReference>
<evidence type="ECO:0000259" key="5">
    <source>
        <dbReference type="Pfam" id="PF00389"/>
    </source>
</evidence>
<dbReference type="SUPFAM" id="SSF52283">
    <property type="entry name" value="Formate/glycerate dehydrogenase catalytic domain-like"/>
    <property type="match status" value="1"/>
</dbReference>
<feature type="domain" description="D-isomer specific 2-hydroxyacid dehydrogenase NAD-binding" evidence="6">
    <location>
        <begin position="116"/>
        <end position="286"/>
    </location>
</feature>
<dbReference type="InterPro" id="IPR006139">
    <property type="entry name" value="D-isomer_2_OHA_DH_cat_dom"/>
</dbReference>
<dbReference type="SUPFAM" id="SSF51735">
    <property type="entry name" value="NAD(P)-binding Rossmann-fold domains"/>
    <property type="match status" value="1"/>
</dbReference>
<name>A0A261S2S9_9BORD</name>
<dbReference type="EMBL" id="NEVM01000005">
    <property type="protein sequence ID" value="OZI31451.1"/>
    <property type="molecule type" value="Genomic_DNA"/>
</dbReference>
<dbReference type="InterPro" id="IPR050857">
    <property type="entry name" value="D-2-hydroxyacid_DH"/>
</dbReference>
<feature type="domain" description="D-isomer specific 2-hydroxyacid dehydrogenase catalytic" evidence="5">
    <location>
        <begin position="28"/>
        <end position="318"/>
    </location>
</feature>
<dbReference type="PANTHER" id="PTHR42789:SF1">
    <property type="entry name" value="D-ISOMER SPECIFIC 2-HYDROXYACID DEHYDROGENASE FAMILY PROTEIN (AFU_ORTHOLOGUE AFUA_6G10090)"/>
    <property type="match status" value="1"/>
</dbReference>
<organism evidence="7 8">
    <name type="scientific">Bordetella genomosp. 10</name>
    <dbReference type="NCBI Taxonomy" id="1416804"/>
    <lineage>
        <taxon>Bacteria</taxon>
        <taxon>Pseudomonadati</taxon>
        <taxon>Pseudomonadota</taxon>
        <taxon>Betaproteobacteria</taxon>
        <taxon>Burkholderiales</taxon>
        <taxon>Alcaligenaceae</taxon>
        <taxon>Bordetella</taxon>
    </lineage>
</organism>
<proteinExistence type="inferred from homology"/>
<evidence type="ECO:0000256" key="3">
    <source>
        <dbReference type="ARBA" id="ARBA00023027"/>
    </source>
</evidence>
<dbReference type="RefSeq" id="WP_094855861.1">
    <property type="nucleotide sequence ID" value="NZ_NEVM01000005.1"/>
</dbReference>
<dbReference type="Pfam" id="PF02826">
    <property type="entry name" value="2-Hacid_dh_C"/>
    <property type="match status" value="1"/>
</dbReference>
<gene>
    <name evidence="7" type="ORF">CAL29_26495</name>
</gene>
<accession>A0A261S2S9</accession>
<dbReference type="Gene3D" id="3.40.50.720">
    <property type="entry name" value="NAD(P)-binding Rossmann-like Domain"/>
    <property type="match status" value="2"/>
</dbReference>
<dbReference type="GO" id="GO:0016616">
    <property type="term" value="F:oxidoreductase activity, acting on the CH-OH group of donors, NAD or NADP as acceptor"/>
    <property type="evidence" value="ECO:0007669"/>
    <property type="project" value="InterPro"/>
</dbReference>
<dbReference type="AlphaFoldDB" id="A0A261S2S9"/>
<reference evidence="8" key="1">
    <citation type="submission" date="2017-05" db="EMBL/GenBank/DDBJ databases">
        <title>Complete and WGS of Bordetella genogroups.</title>
        <authorList>
            <person name="Spilker T."/>
            <person name="Lipuma J."/>
        </authorList>
    </citation>
    <scope>NUCLEOTIDE SEQUENCE [LARGE SCALE GENOMIC DNA]</scope>
    <source>
        <strain evidence="8">AU16122</strain>
    </source>
</reference>
<dbReference type="PANTHER" id="PTHR42789">
    <property type="entry name" value="D-ISOMER SPECIFIC 2-HYDROXYACID DEHYDROGENASE FAMILY PROTEIN (AFU_ORTHOLOGUE AFUA_6G10090)"/>
    <property type="match status" value="1"/>
</dbReference>
<evidence type="ECO:0000256" key="4">
    <source>
        <dbReference type="RuleBase" id="RU003719"/>
    </source>
</evidence>
<evidence type="ECO:0000256" key="2">
    <source>
        <dbReference type="ARBA" id="ARBA00023002"/>
    </source>
</evidence>
<keyword evidence="2 4" id="KW-0560">Oxidoreductase</keyword>
<dbReference type="OrthoDB" id="117809at2"/>
<dbReference type="Pfam" id="PF00389">
    <property type="entry name" value="2-Hacid_dh"/>
    <property type="match status" value="1"/>
</dbReference>
<dbReference type="PROSITE" id="PS00671">
    <property type="entry name" value="D_2_HYDROXYACID_DH_3"/>
    <property type="match status" value="1"/>
</dbReference>
<evidence type="ECO:0000313" key="8">
    <source>
        <dbReference type="Proteomes" id="UP000216020"/>
    </source>
</evidence>
<comment type="similarity">
    <text evidence="1 4">Belongs to the D-isomer specific 2-hydroxyacid dehydrogenase family.</text>
</comment>
<comment type="caution">
    <text evidence="7">The sequence shown here is derived from an EMBL/GenBank/DDBJ whole genome shotgun (WGS) entry which is preliminary data.</text>
</comment>
<keyword evidence="3" id="KW-0520">NAD</keyword>
<evidence type="ECO:0000259" key="6">
    <source>
        <dbReference type="Pfam" id="PF02826"/>
    </source>
</evidence>
<dbReference type="InterPro" id="IPR036291">
    <property type="entry name" value="NAD(P)-bd_dom_sf"/>
</dbReference>